<comment type="caution">
    <text evidence="1">The sequence shown here is derived from an EMBL/GenBank/DDBJ whole genome shotgun (WGS) entry which is preliminary data.</text>
</comment>
<dbReference type="EMBL" id="BAABKZ010000002">
    <property type="protein sequence ID" value="GAA5092907.1"/>
    <property type="molecule type" value="Genomic_DNA"/>
</dbReference>
<protein>
    <submittedName>
        <fullName evidence="1">Uncharacterized protein</fullName>
    </submittedName>
</protein>
<dbReference type="Proteomes" id="UP001501407">
    <property type="component" value="Unassembled WGS sequence"/>
</dbReference>
<evidence type="ECO:0000313" key="2">
    <source>
        <dbReference type="Proteomes" id="UP001501407"/>
    </source>
</evidence>
<accession>A0ABP9MDQ0</accession>
<sequence>MASAANLRPALRCGIRPPLLSILSRRIHLTGAAGPVSSLMQQARAAGTEKFHAEVFSPAPGIIGI</sequence>
<proteinExistence type="predicted"/>
<reference evidence="2" key="1">
    <citation type="journal article" date="2019" name="Int. J. Syst. Evol. Microbiol.">
        <title>The Global Catalogue of Microorganisms (GCM) 10K type strain sequencing project: providing services to taxonomists for standard genome sequencing and annotation.</title>
        <authorList>
            <consortium name="The Broad Institute Genomics Platform"/>
            <consortium name="The Broad Institute Genome Sequencing Center for Infectious Disease"/>
            <person name="Wu L."/>
            <person name="Ma J."/>
        </authorList>
    </citation>
    <scope>NUCLEOTIDE SEQUENCE [LARGE SCALE GENOMIC DNA]</scope>
    <source>
        <strain evidence="2">JCM 18959</strain>
    </source>
</reference>
<gene>
    <name evidence="1" type="ORF">GCM10025760_22240</name>
</gene>
<organism evidence="1 2">
    <name type="scientific">Microbacterium yannicii</name>
    <dbReference type="NCBI Taxonomy" id="671622"/>
    <lineage>
        <taxon>Bacteria</taxon>
        <taxon>Bacillati</taxon>
        <taxon>Actinomycetota</taxon>
        <taxon>Actinomycetes</taxon>
        <taxon>Micrococcales</taxon>
        <taxon>Microbacteriaceae</taxon>
        <taxon>Microbacterium</taxon>
    </lineage>
</organism>
<keyword evidence="2" id="KW-1185">Reference proteome</keyword>
<name>A0ABP9MDQ0_9MICO</name>
<evidence type="ECO:0000313" key="1">
    <source>
        <dbReference type="EMBL" id="GAA5092907.1"/>
    </source>
</evidence>